<sequence>MQVDKHPGPVISDLEKCIVALDQAAAKGSCHNHGTCHSYHDLDIMICRALGYEARPYGRSALHRIRKPGQPAFWTPPRLTSCLDDAVEWLLPRGCAVIPRSPIKVCALGLARLVDKLEGGRVCRICGCTDHAACPGGCSWHERDLCSACADGVLR</sequence>
<evidence type="ECO:0000313" key="2">
    <source>
        <dbReference type="Proteomes" id="UP000321638"/>
    </source>
</evidence>
<reference evidence="1 2" key="1">
    <citation type="submission" date="2019-06" db="EMBL/GenBank/DDBJ databases">
        <title>New taxonomy in bacterial strain CC-CFT640, isolated from vineyard.</title>
        <authorList>
            <person name="Lin S.-Y."/>
            <person name="Tsai C.-F."/>
            <person name="Young C.-C."/>
        </authorList>
    </citation>
    <scope>NUCLEOTIDE SEQUENCE [LARGE SCALE GENOMIC DNA]</scope>
    <source>
        <strain evidence="1 2">CC-CFT640</strain>
    </source>
</reference>
<dbReference type="RefSeq" id="WP_147849678.1">
    <property type="nucleotide sequence ID" value="NZ_VDUZ01000032.1"/>
</dbReference>
<dbReference type="AlphaFoldDB" id="A0A5C8PFD9"/>
<evidence type="ECO:0000313" key="1">
    <source>
        <dbReference type="EMBL" id="TXL72519.1"/>
    </source>
</evidence>
<dbReference type="EMBL" id="VDUZ01000032">
    <property type="protein sequence ID" value="TXL72519.1"/>
    <property type="molecule type" value="Genomic_DNA"/>
</dbReference>
<gene>
    <name evidence="1" type="ORF">FHP25_24810</name>
</gene>
<protein>
    <submittedName>
        <fullName evidence="1">Uncharacterized protein</fullName>
    </submittedName>
</protein>
<keyword evidence="2" id="KW-1185">Reference proteome</keyword>
<dbReference type="OrthoDB" id="7563194at2"/>
<comment type="caution">
    <text evidence="1">The sequence shown here is derived from an EMBL/GenBank/DDBJ whole genome shotgun (WGS) entry which is preliminary data.</text>
</comment>
<dbReference type="Proteomes" id="UP000321638">
    <property type="component" value="Unassembled WGS sequence"/>
</dbReference>
<name>A0A5C8PFD9_9HYPH</name>
<accession>A0A5C8PFD9</accession>
<proteinExistence type="predicted"/>
<organism evidence="1 2">
    <name type="scientific">Vineibacter terrae</name>
    <dbReference type="NCBI Taxonomy" id="2586908"/>
    <lineage>
        <taxon>Bacteria</taxon>
        <taxon>Pseudomonadati</taxon>
        <taxon>Pseudomonadota</taxon>
        <taxon>Alphaproteobacteria</taxon>
        <taxon>Hyphomicrobiales</taxon>
        <taxon>Vineibacter</taxon>
    </lineage>
</organism>